<feature type="transmembrane region" description="Helical" evidence="6">
    <location>
        <begin position="150"/>
        <end position="171"/>
    </location>
</feature>
<evidence type="ECO:0000313" key="8">
    <source>
        <dbReference type="EMBL" id="MFD2069055.1"/>
    </source>
</evidence>
<sequence>MFKGIVLVFLGACSFGVLSTFVKLAYKEGFTLGEVTGSQVFFGLVILWVLVLLRQLFAAKSNSTTLKEKIKLAAMGTSTGLVSIFYYKCVQTVPASIAILLLMQFTWISLLFDAIIHRKAPSKVQIGTVILVLLGTAMAGRLLSGSIPDFNWAGIGYGFLAAFSYSFFLMINGSYGNNMHPTTKSALILTGAGLLVLSIFPPDFLINGALTKGLLKWGLLLSLFGTVIPPLFYAYGIPRVGLGLGAIISAAELPVAVLMSSFVLQEEVLFVQWAGVVLIIAAIMLSNLHSLQHKRQMQAHVVEQQ</sequence>
<feature type="domain" description="EamA" evidence="7">
    <location>
        <begin position="153"/>
        <end position="287"/>
    </location>
</feature>
<feature type="transmembrane region" description="Helical" evidence="6">
    <location>
        <begin position="214"/>
        <end position="235"/>
    </location>
</feature>
<keyword evidence="3 6" id="KW-0812">Transmembrane</keyword>
<dbReference type="InterPro" id="IPR000620">
    <property type="entry name" value="EamA_dom"/>
</dbReference>
<dbReference type="Pfam" id="PF00892">
    <property type="entry name" value="EamA"/>
    <property type="match status" value="2"/>
</dbReference>
<evidence type="ECO:0000259" key="7">
    <source>
        <dbReference type="Pfam" id="PF00892"/>
    </source>
</evidence>
<evidence type="ECO:0000256" key="2">
    <source>
        <dbReference type="ARBA" id="ARBA00007362"/>
    </source>
</evidence>
<dbReference type="InterPro" id="IPR037185">
    <property type="entry name" value="EmrE-like"/>
</dbReference>
<accession>A0ABW4X4C5</accession>
<proteinExistence type="inferred from homology"/>
<comment type="similarity">
    <text evidence="2">Belongs to the EamA transporter family.</text>
</comment>
<keyword evidence="5 6" id="KW-0472">Membrane</keyword>
<keyword evidence="9" id="KW-1185">Reference proteome</keyword>
<evidence type="ECO:0000256" key="1">
    <source>
        <dbReference type="ARBA" id="ARBA00004141"/>
    </source>
</evidence>
<evidence type="ECO:0000256" key="3">
    <source>
        <dbReference type="ARBA" id="ARBA00022692"/>
    </source>
</evidence>
<feature type="transmembrane region" description="Helical" evidence="6">
    <location>
        <begin position="93"/>
        <end position="112"/>
    </location>
</feature>
<feature type="transmembrane region" description="Helical" evidence="6">
    <location>
        <begin position="124"/>
        <end position="144"/>
    </location>
</feature>
<dbReference type="PANTHER" id="PTHR32322">
    <property type="entry name" value="INNER MEMBRANE TRANSPORTER"/>
    <property type="match status" value="1"/>
</dbReference>
<feature type="transmembrane region" description="Helical" evidence="6">
    <location>
        <begin position="69"/>
        <end position="87"/>
    </location>
</feature>
<evidence type="ECO:0000256" key="6">
    <source>
        <dbReference type="SAM" id="Phobius"/>
    </source>
</evidence>
<organism evidence="8 9">
    <name type="scientific">Pontibacter silvestris</name>
    <dbReference type="NCBI Taxonomy" id="2305183"/>
    <lineage>
        <taxon>Bacteria</taxon>
        <taxon>Pseudomonadati</taxon>
        <taxon>Bacteroidota</taxon>
        <taxon>Cytophagia</taxon>
        <taxon>Cytophagales</taxon>
        <taxon>Hymenobacteraceae</taxon>
        <taxon>Pontibacter</taxon>
    </lineage>
</organism>
<evidence type="ECO:0000256" key="5">
    <source>
        <dbReference type="ARBA" id="ARBA00023136"/>
    </source>
</evidence>
<evidence type="ECO:0000313" key="9">
    <source>
        <dbReference type="Proteomes" id="UP001597369"/>
    </source>
</evidence>
<dbReference type="EMBL" id="JBHUHV010000058">
    <property type="protein sequence ID" value="MFD2069055.1"/>
    <property type="molecule type" value="Genomic_DNA"/>
</dbReference>
<dbReference type="Proteomes" id="UP001597369">
    <property type="component" value="Unassembled WGS sequence"/>
</dbReference>
<dbReference type="SUPFAM" id="SSF103481">
    <property type="entry name" value="Multidrug resistance efflux transporter EmrE"/>
    <property type="match status" value="2"/>
</dbReference>
<name>A0ABW4X4C5_9BACT</name>
<comment type="subcellular location">
    <subcellularLocation>
        <location evidence="1">Membrane</location>
        <topology evidence="1">Multi-pass membrane protein</topology>
    </subcellularLocation>
</comment>
<dbReference type="RefSeq" id="WP_229957432.1">
    <property type="nucleotide sequence ID" value="NZ_JAJJWI010000001.1"/>
</dbReference>
<reference evidence="9" key="1">
    <citation type="journal article" date="2019" name="Int. J. Syst. Evol. Microbiol.">
        <title>The Global Catalogue of Microorganisms (GCM) 10K type strain sequencing project: providing services to taxonomists for standard genome sequencing and annotation.</title>
        <authorList>
            <consortium name="The Broad Institute Genomics Platform"/>
            <consortium name="The Broad Institute Genome Sequencing Center for Infectious Disease"/>
            <person name="Wu L."/>
            <person name="Ma J."/>
        </authorList>
    </citation>
    <scope>NUCLEOTIDE SEQUENCE [LARGE SCALE GENOMIC DNA]</scope>
    <source>
        <strain evidence="9">JCM 16545</strain>
    </source>
</reference>
<keyword evidence="4 6" id="KW-1133">Transmembrane helix</keyword>
<evidence type="ECO:0000256" key="4">
    <source>
        <dbReference type="ARBA" id="ARBA00022989"/>
    </source>
</evidence>
<protein>
    <submittedName>
        <fullName evidence="8">DMT family transporter</fullName>
    </submittedName>
</protein>
<feature type="transmembrane region" description="Helical" evidence="6">
    <location>
        <begin position="242"/>
        <end position="264"/>
    </location>
</feature>
<dbReference type="PANTHER" id="PTHR32322:SF2">
    <property type="entry name" value="EAMA DOMAIN-CONTAINING PROTEIN"/>
    <property type="match status" value="1"/>
</dbReference>
<feature type="domain" description="EamA" evidence="7">
    <location>
        <begin position="3"/>
        <end position="138"/>
    </location>
</feature>
<feature type="transmembrane region" description="Helical" evidence="6">
    <location>
        <begin position="35"/>
        <end position="57"/>
    </location>
</feature>
<gene>
    <name evidence="8" type="ORF">ACFSKU_19370</name>
</gene>
<feature type="transmembrane region" description="Helical" evidence="6">
    <location>
        <begin position="270"/>
        <end position="288"/>
    </location>
</feature>
<feature type="transmembrane region" description="Helical" evidence="6">
    <location>
        <begin position="183"/>
        <end position="202"/>
    </location>
</feature>
<dbReference type="InterPro" id="IPR050638">
    <property type="entry name" value="AA-Vitamin_Transporters"/>
</dbReference>
<comment type="caution">
    <text evidence="8">The sequence shown here is derived from an EMBL/GenBank/DDBJ whole genome shotgun (WGS) entry which is preliminary data.</text>
</comment>